<feature type="region of interest" description="Disordered" evidence="1">
    <location>
        <begin position="1"/>
        <end position="68"/>
    </location>
</feature>
<comment type="caution">
    <text evidence="2">The sequence shown here is derived from an EMBL/GenBank/DDBJ whole genome shotgun (WGS) entry which is preliminary data.</text>
</comment>
<evidence type="ECO:0000256" key="1">
    <source>
        <dbReference type="SAM" id="MobiDB-lite"/>
    </source>
</evidence>
<dbReference type="AlphaFoldDB" id="A0AAD9M776"/>
<name>A0AAD9M776_9PEZI</name>
<sequence length="68" mass="6928">MNTLGCRFRGPGATGPDGAQGGNQITAQCAAGSLSHDGSAVQETPSWPKVHQYGTVNPRNPDGPASLH</sequence>
<dbReference type="Proteomes" id="UP001217918">
    <property type="component" value="Unassembled WGS sequence"/>
</dbReference>
<gene>
    <name evidence="2" type="ORF">P8C59_000176</name>
</gene>
<proteinExistence type="predicted"/>
<dbReference type="EMBL" id="JAQQPM010000001">
    <property type="protein sequence ID" value="KAK2066347.1"/>
    <property type="molecule type" value="Genomic_DNA"/>
</dbReference>
<evidence type="ECO:0000313" key="3">
    <source>
        <dbReference type="Proteomes" id="UP001217918"/>
    </source>
</evidence>
<feature type="compositionally biased region" description="Gly residues" evidence="1">
    <location>
        <begin position="12"/>
        <end position="21"/>
    </location>
</feature>
<accession>A0AAD9M776</accession>
<organism evidence="2 3">
    <name type="scientific">Phyllachora maydis</name>
    <dbReference type="NCBI Taxonomy" id="1825666"/>
    <lineage>
        <taxon>Eukaryota</taxon>
        <taxon>Fungi</taxon>
        <taxon>Dikarya</taxon>
        <taxon>Ascomycota</taxon>
        <taxon>Pezizomycotina</taxon>
        <taxon>Sordariomycetes</taxon>
        <taxon>Sordariomycetidae</taxon>
        <taxon>Phyllachorales</taxon>
        <taxon>Phyllachoraceae</taxon>
        <taxon>Phyllachora</taxon>
    </lineage>
</organism>
<evidence type="ECO:0000313" key="2">
    <source>
        <dbReference type="EMBL" id="KAK2066347.1"/>
    </source>
</evidence>
<keyword evidence="3" id="KW-1185">Reference proteome</keyword>
<protein>
    <submittedName>
        <fullName evidence="2">Uncharacterized protein</fullName>
    </submittedName>
</protein>
<reference evidence="2" key="1">
    <citation type="journal article" date="2023" name="Mol. Plant Microbe Interact.">
        <title>Elucidating the Obligate Nature and Biological Capacity of an Invasive Fungal Corn Pathogen.</title>
        <authorList>
            <person name="MacCready J.S."/>
            <person name="Roggenkamp E.M."/>
            <person name="Gdanetz K."/>
            <person name="Chilvers M.I."/>
        </authorList>
    </citation>
    <scope>NUCLEOTIDE SEQUENCE</scope>
    <source>
        <strain evidence="2">PM02</strain>
    </source>
</reference>